<evidence type="ECO:0000256" key="3">
    <source>
        <dbReference type="ARBA" id="ARBA00022723"/>
    </source>
</evidence>
<dbReference type="PROSITE" id="PS51192">
    <property type="entry name" value="HELICASE_ATP_BIND_1"/>
    <property type="match status" value="1"/>
</dbReference>
<dbReference type="Pfam" id="PF08797">
    <property type="entry name" value="HIRAN"/>
    <property type="match status" value="1"/>
</dbReference>
<dbReference type="PROSITE" id="PS51194">
    <property type="entry name" value="HELICASE_CTER"/>
    <property type="match status" value="1"/>
</dbReference>
<dbReference type="SMART" id="SM00490">
    <property type="entry name" value="HELICc"/>
    <property type="match status" value="1"/>
</dbReference>
<dbReference type="InterPro" id="IPR014905">
    <property type="entry name" value="HIRAN"/>
</dbReference>
<feature type="domain" description="RING-type" evidence="13">
    <location>
        <begin position="654"/>
        <end position="692"/>
    </location>
</feature>
<dbReference type="Pfam" id="PF00271">
    <property type="entry name" value="Helicase_C"/>
    <property type="match status" value="1"/>
</dbReference>
<dbReference type="Gene3D" id="3.30.40.10">
    <property type="entry name" value="Zinc/RING finger domain, C3HC4 (zinc finger)"/>
    <property type="match status" value="1"/>
</dbReference>
<dbReference type="GO" id="GO:0006281">
    <property type="term" value="P:DNA repair"/>
    <property type="evidence" value="ECO:0007669"/>
    <property type="project" value="TreeGrafter"/>
</dbReference>
<evidence type="ECO:0000256" key="4">
    <source>
        <dbReference type="ARBA" id="ARBA00022741"/>
    </source>
</evidence>
<keyword evidence="4" id="KW-0547">Nucleotide-binding</keyword>
<dbReference type="GO" id="GO:0008094">
    <property type="term" value="F:ATP-dependent activity, acting on DNA"/>
    <property type="evidence" value="ECO:0007669"/>
    <property type="project" value="TreeGrafter"/>
</dbReference>
<dbReference type="SUPFAM" id="SSF52540">
    <property type="entry name" value="P-loop containing nucleoside triphosphate hydrolases"/>
    <property type="match status" value="2"/>
</dbReference>
<dbReference type="InterPro" id="IPR027417">
    <property type="entry name" value="P-loop_NTPase"/>
</dbReference>
<dbReference type="SUPFAM" id="SSF57850">
    <property type="entry name" value="RING/U-box"/>
    <property type="match status" value="1"/>
</dbReference>
<evidence type="ECO:0000256" key="12">
    <source>
        <dbReference type="SAM" id="MobiDB-lite"/>
    </source>
</evidence>
<dbReference type="GO" id="GO:0003676">
    <property type="term" value="F:nucleic acid binding"/>
    <property type="evidence" value="ECO:0007669"/>
    <property type="project" value="InterPro"/>
</dbReference>
<evidence type="ECO:0000256" key="10">
    <source>
        <dbReference type="ARBA" id="ARBA00023242"/>
    </source>
</evidence>
<feature type="domain" description="Helicase ATP-binding" evidence="14">
    <location>
        <begin position="326"/>
        <end position="499"/>
    </location>
</feature>
<keyword evidence="5 11" id="KW-0863">Zinc-finger</keyword>
<dbReference type="InterPro" id="IPR013083">
    <property type="entry name" value="Znf_RING/FYVE/PHD"/>
</dbReference>
<dbReference type="GO" id="GO:0005524">
    <property type="term" value="F:ATP binding"/>
    <property type="evidence" value="ECO:0007669"/>
    <property type="project" value="UniProtKB-KW"/>
</dbReference>
<dbReference type="InterPro" id="IPR014001">
    <property type="entry name" value="Helicase_ATP-bd"/>
</dbReference>
<dbReference type="GO" id="GO:0016818">
    <property type="term" value="F:hydrolase activity, acting on acid anhydrides, in phosphorus-containing anhydrides"/>
    <property type="evidence" value="ECO:0007669"/>
    <property type="project" value="InterPro"/>
</dbReference>
<evidence type="ECO:0000256" key="1">
    <source>
        <dbReference type="ARBA" id="ARBA00004123"/>
    </source>
</evidence>
<evidence type="ECO:0000256" key="7">
    <source>
        <dbReference type="ARBA" id="ARBA00022806"/>
    </source>
</evidence>
<dbReference type="EMBL" id="JAUBYV010000010">
    <property type="protein sequence ID" value="KAK2624421.1"/>
    <property type="molecule type" value="Genomic_DNA"/>
</dbReference>
<keyword evidence="9" id="KW-0067">ATP-binding</keyword>
<dbReference type="PANTHER" id="PTHR45626">
    <property type="entry name" value="TRANSCRIPTION TERMINATION FACTOR 2-RELATED"/>
    <property type="match status" value="1"/>
</dbReference>
<evidence type="ECO:0000313" key="16">
    <source>
        <dbReference type="EMBL" id="KAK2624421.1"/>
    </source>
</evidence>
<evidence type="ECO:0000256" key="2">
    <source>
        <dbReference type="ARBA" id="ARBA00007025"/>
    </source>
</evidence>
<dbReference type="Gene3D" id="3.40.50.10810">
    <property type="entry name" value="Tandem AAA-ATPase domain"/>
    <property type="match status" value="1"/>
</dbReference>
<dbReference type="SMART" id="SM00487">
    <property type="entry name" value="DEXDc"/>
    <property type="match status" value="1"/>
</dbReference>
<dbReference type="InterPro" id="IPR050628">
    <property type="entry name" value="SNF2_RAD54_helicase_TF"/>
</dbReference>
<evidence type="ECO:0000259" key="14">
    <source>
        <dbReference type="PROSITE" id="PS51192"/>
    </source>
</evidence>
<dbReference type="InterPro" id="IPR000330">
    <property type="entry name" value="SNF2_N"/>
</dbReference>
<dbReference type="CDD" id="cd18793">
    <property type="entry name" value="SF2_C_SNF"/>
    <property type="match status" value="1"/>
</dbReference>
<dbReference type="Pfam" id="PF13923">
    <property type="entry name" value="zf-C3HC4_2"/>
    <property type="match status" value="1"/>
</dbReference>
<evidence type="ECO:0000259" key="13">
    <source>
        <dbReference type="PROSITE" id="PS50089"/>
    </source>
</evidence>
<feature type="region of interest" description="Disordered" evidence="12">
    <location>
        <begin position="1"/>
        <end position="47"/>
    </location>
</feature>
<dbReference type="Proteomes" id="UP001285354">
    <property type="component" value="Unassembled WGS sequence"/>
</dbReference>
<evidence type="ECO:0000259" key="15">
    <source>
        <dbReference type="PROSITE" id="PS51194"/>
    </source>
</evidence>
<organism evidence="16 17">
    <name type="scientific">Diplocarpon rosae</name>
    <dbReference type="NCBI Taxonomy" id="946125"/>
    <lineage>
        <taxon>Eukaryota</taxon>
        <taxon>Fungi</taxon>
        <taxon>Dikarya</taxon>
        <taxon>Ascomycota</taxon>
        <taxon>Pezizomycotina</taxon>
        <taxon>Leotiomycetes</taxon>
        <taxon>Helotiales</taxon>
        <taxon>Drepanopezizaceae</taxon>
        <taxon>Diplocarpon</taxon>
    </lineage>
</organism>
<dbReference type="AlphaFoldDB" id="A0AAD9WCI6"/>
<evidence type="ECO:0000256" key="5">
    <source>
        <dbReference type="ARBA" id="ARBA00022771"/>
    </source>
</evidence>
<protein>
    <submittedName>
        <fullName evidence="16">Uncharacterized protein</fullName>
    </submittedName>
</protein>
<dbReference type="InterPro" id="IPR001650">
    <property type="entry name" value="Helicase_C-like"/>
</dbReference>
<dbReference type="InterPro" id="IPR001841">
    <property type="entry name" value="Znf_RING"/>
</dbReference>
<evidence type="ECO:0000256" key="6">
    <source>
        <dbReference type="ARBA" id="ARBA00022801"/>
    </source>
</evidence>
<accession>A0AAD9WCI6</accession>
<gene>
    <name evidence="16" type="ORF">QTJ16_006371</name>
</gene>
<evidence type="ECO:0000313" key="17">
    <source>
        <dbReference type="Proteomes" id="UP001285354"/>
    </source>
</evidence>
<dbReference type="GO" id="GO:0008270">
    <property type="term" value="F:zinc ion binding"/>
    <property type="evidence" value="ECO:0007669"/>
    <property type="project" value="UniProtKB-KW"/>
</dbReference>
<keyword evidence="17" id="KW-1185">Reference proteome</keyword>
<reference evidence="16" key="1">
    <citation type="submission" date="2023-06" db="EMBL/GenBank/DDBJ databases">
        <title>Draft genome of Marssonina rosae.</title>
        <authorList>
            <person name="Cheng Q."/>
        </authorList>
    </citation>
    <scope>NUCLEOTIDE SEQUENCE</scope>
    <source>
        <strain evidence="16">R4</strain>
    </source>
</reference>
<keyword evidence="6" id="KW-0378">Hydrolase</keyword>
<feature type="compositionally biased region" description="Low complexity" evidence="12">
    <location>
        <begin position="207"/>
        <end position="221"/>
    </location>
</feature>
<dbReference type="Gene3D" id="3.30.70.2330">
    <property type="match status" value="1"/>
</dbReference>
<keyword evidence="10" id="KW-0539">Nucleus</keyword>
<keyword evidence="3" id="KW-0479">Metal-binding</keyword>
<keyword evidence="7" id="KW-0347">Helicase</keyword>
<comment type="similarity">
    <text evidence="2">Belongs to the SNF2/RAD54 helicase family.</text>
</comment>
<dbReference type="SMART" id="SM00184">
    <property type="entry name" value="RING"/>
    <property type="match status" value="1"/>
</dbReference>
<dbReference type="GO" id="GO:0004386">
    <property type="term" value="F:helicase activity"/>
    <property type="evidence" value="ECO:0007669"/>
    <property type="project" value="UniProtKB-KW"/>
</dbReference>
<dbReference type="InterPro" id="IPR038718">
    <property type="entry name" value="SNF2-like_sf"/>
</dbReference>
<evidence type="ECO:0000256" key="9">
    <source>
        <dbReference type="ARBA" id="ARBA00022840"/>
    </source>
</evidence>
<comment type="caution">
    <text evidence="16">The sequence shown here is derived from an EMBL/GenBank/DDBJ whole genome shotgun (WGS) entry which is preliminary data.</text>
</comment>
<dbReference type="InterPro" id="IPR049730">
    <property type="entry name" value="SNF2/RAD54-like_C"/>
</dbReference>
<dbReference type="PANTHER" id="PTHR45626:SF11">
    <property type="entry name" value="FAMILY HELICASE, PUTATIVE (AFU_ORTHOLOGUE AFUA_5G06590)-RELATED"/>
    <property type="match status" value="1"/>
</dbReference>
<feature type="region of interest" description="Disordered" evidence="12">
    <location>
        <begin position="177"/>
        <end position="226"/>
    </location>
</feature>
<dbReference type="GO" id="GO:0005634">
    <property type="term" value="C:nucleus"/>
    <property type="evidence" value="ECO:0007669"/>
    <property type="project" value="UniProtKB-SubCell"/>
</dbReference>
<dbReference type="Pfam" id="PF00176">
    <property type="entry name" value="SNF2-rel_dom"/>
    <property type="match status" value="1"/>
</dbReference>
<dbReference type="SMART" id="SM00910">
    <property type="entry name" value="HIRAN"/>
    <property type="match status" value="1"/>
</dbReference>
<name>A0AAD9WCI6_9HELO</name>
<evidence type="ECO:0000256" key="8">
    <source>
        <dbReference type="ARBA" id="ARBA00022833"/>
    </source>
</evidence>
<keyword evidence="8" id="KW-0862">Zinc</keyword>
<sequence>MSLKRAASSIEDEDASRAPRATKQARPSTAGTSTSQPPASHSFGSQSGVWGAVDEEEEIVVLSQDVDEGLGWVVLGAIDGKIVGVRYYNGYATVGEQVMVKREPGNPYDSNAIRINNVQGTQIGHIPRNLASKLAPLMDARSIVLEGILAGEKGQWDCPIRLRVFGPADPAARKKLEDDMKAQRVPIKKQSIAAPKKPSTPVPPPQRSQMGFQSSQGSSSQPEAVPEANMQHLIEISERFNPRDAERLVEAWGQGEDALSKMPMAEQPSDLVSTLLPYQRQGLAWMLQKENPVLPAAGSEDVVQLWKRHDSRANAFQNIATRFVTKEAPVLARGGILADDMGLGKTLQVISVILEGGPGTTLIIAPVSVMSNWVQQVERHVKHERNMKVLTYHGSARKRMTFKDFSEYDVVVTTYGTLSTEYLPRGTKEPGKLPRKEGIFSMNWARIVLDEGHTIRNPNTKSAVAATACLARCRWVLTGTPIVNTIKDLYSMLKFLGITGGLERMELFNAVLTRPLSLGDPNADLILHSIMRTLCLRRKKDMAFVDLKLPELSEYVHRIPFRADEREKYDALHAEAQGLAQRLQSAKPGQNVYRHVLEILLRMRQVCCHWKLCGARVTDLLALLEKDNVVALTKENVLALQALLQLTIESSDECPICLGDLHTPVITACKHVFGLDCISRTIELQHKCPMCRAPLVDASVLVHPKPEECARAPDADIDVDAKSSKTEALMSILRASRKDPLSKVVIFSQWTSFLDIIQAQLAGAGMVFARIDGSMSATVRDKGMTALESDPECRILLASLAVCSVGLNLVAADTVILADSWWAPAIEDQAVDRVHRLGQARPCKVFRLVMEESIEERVLDIQAEKRLLVSKAFQEKAKGEKQKTTRTADILKLLR</sequence>
<dbReference type="PROSITE" id="PS50089">
    <property type="entry name" value="ZF_RING_2"/>
    <property type="match status" value="1"/>
</dbReference>
<feature type="compositionally biased region" description="Polar residues" evidence="12">
    <location>
        <begin position="25"/>
        <end position="47"/>
    </location>
</feature>
<comment type="subcellular location">
    <subcellularLocation>
        <location evidence="1">Nucleus</location>
    </subcellularLocation>
</comment>
<proteinExistence type="inferred from homology"/>
<evidence type="ECO:0000256" key="11">
    <source>
        <dbReference type="PROSITE-ProRule" id="PRU00175"/>
    </source>
</evidence>
<dbReference type="Gene3D" id="3.40.50.300">
    <property type="entry name" value="P-loop containing nucleotide triphosphate hydrolases"/>
    <property type="match status" value="1"/>
</dbReference>
<feature type="domain" description="Helicase C-terminal" evidence="15">
    <location>
        <begin position="725"/>
        <end position="891"/>
    </location>
</feature>